<keyword evidence="3" id="KW-1185">Reference proteome</keyword>
<organism evidence="2 3">
    <name type="scientific">Leptospira ilyithenensis</name>
    <dbReference type="NCBI Taxonomy" id="2484901"/>
    <lineage>
        <taxon>Bacteria</taxon>
        <taxon>Pseudomonadati</taxon>
        <taxon>Spirochaetota</taxon>
        <taxon>Spirochaetia</taxon>
        <taxon>Leptospirales</taxon>
        <taxon>Leptospiraceae</taxon>
        <taxon>Leptospira</taxon>
    </lineage>
</organism>
<dbReference type="EMBL" id="RQHV01000026">
    <property type="protein sequence ID" value="TGN13744.1"/>
    <property type="molecule type" value="Genomic_DNA"/>
</dbReference>
<sequence>MKSMKYLIFVIPFFVFCCESISGEPENKLDILIPKYKEAITPQEDNFSYILNRLGIKEKPTVTEVKGNKIIKTKFKSFDLEIKEYRREPSRAVGLYVNFFHSSLKKGKTFISYFDGQYSESNYCYAFSTLYSKDEKLDKPEWGYYECGRSLEVNTSGRYVSEKCWDTNDYVNDSCRERTAVDFDGKEWKTRTDLNPSSCPHKCYDLIPYMDTGEYVVRKSNVLVRNSPSRKGQVVVKLEKESRVAVTEDTGKIEEIDENVAPWVKVKLRDGKEGYVFGIFLKRPGEFWP</sequence>
<evidence type="ECO:0000259" key="1">
    <source>
        <dbReference type="Pfam" id="PF08239"/>
    </source>
</evidence>
<dbReference type="OrthoDB" id="345853at2"/>
<dbReference type="AlphaFoldDB" id="A0A4R9LRU8"/>
<dbReference type="Gene3D" id="2.30.30.40">
    <property type="entry name" value="SH3 Domains"/>
    <property type="match status" value="1"/>
</dbReference>
<dbReference type="InterPro" id="IPR003646">
    <property type="entry name" value="SH3-like_bac-type"/>
</dbReference>
<dbReference type="Proteomes" id="UP000298264">
    <property type="component" value="Unassembled WGS sequence"/>
</dbReference>
<evidence type="ECO:0000313" key="2">
    <source>
        <dbReference type="EMBL" id="TGN13744.1"/>
    </source>
</evidence>
<feature type="domain" description="SH3b" evidence="1">
    <location>
        <begin position="222"/>
        <end position="278"/>
    </location>
</feature>
<evidence type="ECO:0000313" key="3">
    <source>
        <dbReference type="Proteomes" id="UP000298264"/>
    </source>
</evidence>
<protein>
    <submittedName>
        <fullName evidence="2">SH3 domain-containing protein</fullName>
    </submittedName>
</protein>
<accession>A0A4R9LRU8</accession>
<comment type="caution">
    <text evidence="2">The sequence shown here is derived from an EMBL/GenBank/DDBJ whole genome shotgun (WGS) entry which is preliminary data.</text>
</comment>
<reference evidence="2" key="1">
    <citation type="journal article" date="2019" name="PLoS Negl. Trop. Dis.">
        <title>Revisiting the worldwide diversity of Leptospira species in the environment.</title>
        <authorList>
            <person name="Vincent A.T."/>
            <person name="Schiettekatte O."/>
            <person name="Bourhy P."/>
            <person name="Veyrier F.J."/>
            <person name="Picardeau M."/>
        </authorList>
    </citation>
    <scope>NUCLEOTIDE SEQUENCE [LARGE SCALE GENOMIC DNA]</scope>
    <source>
        <strain evidence="2">201400974</strain>
    </source>
</reference>
<gene>
    <name evidence="2" type="ORF">EHS11_03465</name>
</gene>
<name>A0A4R9LRU8_9LEPT</name>
<proteinExistence type="predicted"/>
<dbReference type="Pfam" id="PF08239">
    <property type="entry name" value="SH3_3"/>
    <property type="match status" value="1"/>
</dbReference>